<dbReference type="InterPro" id="IPR013216">
    <property type="entry name" value="Methyltransf_11"/>
</dbReference>
<proteinExistence type="predicted"/>
<evidence type="ECO:0000313" key="3">
    <source>
        <dbReference type="Proteomes" id="UP000655751"/>
    </source>
</evidence>
<protein>
    <submittedName>
        <fullName evidence="2">Class I SAM-dependent methyltransferase</fullName>
    </submittedName>
</protein>
<dbReference type="Gene3D" id="3.40.50.150">
    <property type="entry name" value="Vaccinia Virus protein VP39"/>
    <property type="match status" value="1"/>
</dbReference>
<dbReference type="CDD" id="cd02440">
    <property type="entry name" value="AdoMet_MTases"/>
    <property type="match status" value="1"/>
</dbReference>
<reference evidence="2" key="1">
    <citation type="submission" date="2020-11" db="EMBL/GenBank/DDBJ databases">
        <title>Nocardia NEAU-351.nov., a novel actinomycete isolated from the cow dung.</title>
        <authorList>
            <person name="Zhang X."/>
        </authorList>
    </citation>
    <scope>NUCLEOTIDE SEQUENCE</scope>
    <source>
        <strain evidence="2">NEAU-351</strain>
    </source>
</reference>
<dbReference type="Pfam" id="PF08241">
    <property type="entry name" value="Methyltransf_11"/>
    <property type="match status" value="1"/>
</dbReference>
<evidence type="ECO:0000259" key="1">
    <source>
        <dbReference type="Pfam" id="PF08241"/>
    </source>
</evidence>
<dbReference type="RefSeq" id="WP_196147092.1">
    <property type="nucleotide sequence ID" value="NZ_JADMLG010000001.1"/>
</dbReference>
<dbReference type="AlphaFoldDB" id="A0A931I6C2"/>
<dbReference type="GO" id="GO:0008757">
    <property type="term" value="F:S-adenosylmethionine-dependent methyltransferase activity"/>
    <property type="evidence" value="ECO:0007669"/>
    <property type="project" value="InterPro"/>
</dbReference>
<keyword evidence="3" id="KW-1185">Reference proteome</keyword>
<sequence length="238" mass="27213">MTSENVRYNDYDRFARTYGRQNETGPYNADYERPAILDLAGDVRDLRVLDAGCGTGVLAAELTERGARVTGMDLSGSMLEIARARLGPDASLRQGDLSAPLPFSDNVFELILSSLVMHYLHHWEPTLREFRRVLSPGGRVVLSTHHPFMDMRISGSDDYFGTYQYTENWFRDEQTMAMRFWHRPLRAMLAAFETSGFTVSAIREPEPRERMADSAPDVYRYLTHNPQFIFFELTPATP</sequence>
<dbReference type="GO" id="GO:0032259">
    <property type="term" value="P:methylation"/>
    <property type="evidence" value="ECO:0007669"/>
    <property type="project" value="UniProtKB-KW"/>
</dbReference>
<dbReference type="InterPro" id="IPR029063">
    <property type="entry name" value="SAM-dependent_MTases_sf"/>
</dbReference>
<dbReference type="Proteomes" id="UP000655751">
    <property type="component" value="Unassembled WGS sequence"/>
</dbReference>
<gene>
    <name evidence="2" type="ORF">IT779_00275</name>
</gene>
<evidence type="ECO:0000313" key="2">
    <source>
        <dbReference type="EMBL" id="MBH0774718.1"/>
    </source>
</evidence>
<name>A0A931I6C2_9NOCA</name>
<keyword evidence="2" id="KW-0808">Transferase</keyword>
<dbReference type="EMBL" id="JADMLG010000001">
    <property type="protein sequence ID" value="MBH0774718.1"/>
    <property type="molecule type" value="Genomic_DNA"/>
</dbReference>
<dbReference type="SUPFAM" id="SSF53335">
    <property type="entry name" value="S-adenosyl-L-methionine-dependent methyltransferases"/>
    <property type="match status" value="1"/>
</dbReference>
<comment type="caution">
    <text evidence="2">The sequence shown here is derived from an EMBL/GenBank/DDBJ whole genome shotgun (WGS) entry which is preliminary data.</text>
</comment>
<dbReference type="PANTHER" id="PTHR43861:SF1">
    <property type="entry name" value="TRANS-ACONITATE 2-METHYLTRANSFERASE"/>
    <property type="match status" value="1"/>
</dbReference>
<accession>A0A931I6C2</accession>
<feature type="domain" description="Methyltransferase type 11" evidence="1">
    <location>
        <begin position="49"/>
        <end position="142"/>
    </location>
</feature>
<organism evidence="2 3">
    <name type="scientific">Nocardia bovistercoris</name>
    <dbReference type="NCBI Taxonomy" id="2785916"/>
    <lineage>
        <taxon>Bacteria</taxon>
        <taxon>Bacillati</taxon>
        <taxon>Actinomycetota</taxon>
        <taxon>Actinomycetes</taxon>
        <taxon>Mycobacteriales</taxon>
        <taxon>Nocardiaceae</taxon>
        <taxon>Nocardia</taxon>
    </lineage>
</organism>
<dbReference type="PANTHER" id="PTHR43861">
    <property type="entry name" value="TRANS-ACONITATE 2-METHYLTRANSFERASE-RELATED"/>
    <property type="match status" value="1"/>
</dbReference>
<keyword evidence="2" id="KW-0489">Methyltransferase</keyword>